<evidence type="ECO:0000256" key="13">
    <source>
        <dbReference type="SAM" id="Phobius"/>
    </source>
</evidence>
<evidence type="ECO:0000256" key="9">
    <source>
        <dbReference type="ARBA" id="ARBA00023136"/>
    </source>
</evidence>
<dbReference type="RefSeq" id="WP_259542084.1">
    <property type="nucleotide sequence ID" value="NZ_JANLCJ010000013.1"/>
</dbReference>
<keyword evidence="5 13" id="KW-0812">Transmembrane</keyword>
<keyword evidence="6" id="KW-0677">Repeat</keyword>
<evidence type="ECO:0000256" key="10">
    <source>
        <dbReference type="ARBA" id="ARBA00023209"/>
    </source>
</evidence>
<reference evidence="15" key="1">
    <citation type="submission" date="2022-08" db="EMBL/GenBank/DDBJ databases">
        <authorList>
            <person name="Deng Y."/>
            <person name="Han X.-F."/>
            <person name="Zhang Y.-Q."/>
        </authorList>
    </citation>
    <scope>NUCLEOTIDE SEQUENCE</scope>
    <source>
        <strain evidence="15">CPCC 203386</strain>
    </source>
</reference>
<gene>
    <name evidence="15" type="primary">cls</name>
    <name evidence="15" type="ORF">N1032_21095</name>
</gene>
<evidence type="ECO:0000256" key="4">
    <source>
        <dbReference type="ARBA" id="ARBA00022679"/>
    </source>
</evidence>
<evidence type="ECO:0000256" key="1">
    <source>
        <dbReference type="ARBA" id="ARBA00004651"/>
    </source>
</evidence>
<keyword evidence="4" id="KW-0808">Transferase</keyword>
<evidence type="ECO:0000313" key="15">
    <source>
        <dbReference type="EMBL" id="MCS5736239.1"/>
    </source>
</evidence>
<dbReference type="Gene3D" id="3.30.870.10">
    <property type="entry name" value="Endonuclease Chain A"/>
    <property type="match status" value="2"/>
</dbReference>
<keyword evidence="16" id="KW-1185">Reference proteome</keyword>
<dbReference type="InterPro" id="IPR022924">
    <property type="entry name" value="Cardiolipin_synthase"/>
</dbReference>
<dbReference type="Pfam" id="PF13396">
    <property type="entry name" value="PLDc_N"/>
    <property type="match status" value="1"/>
</dbReference>
<protein>
    <recommendedName>
        <fullName evidence="12">Cardiolipin synthase</fullName>
        <ecNumber evidence="12">2.7.8.-</ecNumber>
    </recommendedName>
</protein>
<keyword evidence="3" id="KW-0444">Lipid biosynthesis</keyword>
<evidence type="ECO:0000256" key="7">
    <source>
        <dbReference type="ARBA" id="ARBA00022989"/>
    </source>
</evidence>
<accession>A0ABT2H8K1</accession>
<dbReference type="PANTHER" id="PTHR21248:SF22">
    <property type="entry name" value="PHOSPHOLIPASE D"/>
    <property type="match status" value="1"/>
</dbReference>
<keyword evidence="2" id="KW-1003">Cell membrane</keyword>
<evidence type="ECO:0000256" key="8">
    <source>
        <dbReference type="ARBA" id="ARBA00023098"/>
    </source>
</evidence>
<dbReference type="PROSITE" id="PS50035">
    <property type="entry name" value="PLD"/>
    <property type="match status" value="2"/>
</dbReference>
<evidence type="ECO:0000256" key="2">
    <source>
        <dbReference type="ARBA" id="ARBA00022475"/>
    </source>
</evidence>
<dbReference type="SUPFAM" id="SSF56024">
    <property type="entry name" value="Phospholipase D/nuclease"/>
    <property type="match status" value="2"/>
</dbReference>
<dbReference type="SMART" id="SM00155">
    <property type="entry name" value="PLDc"/>
    <property type="match status" value="2"/>
</dbReference>
<evidence type="ECO:0000313" key="16">
    <source>
        <dbReference type="Proteomes" id="UP001165586"/>
    </source>
</evidence>
<comment type="subcellular location">
    <subcellularLocation>
        <location evidence="1">Cell membrane</location>
        <topology evidence="1">Multi-pass membrane protein</topology>
    </subcellularLocation>
</comment>
<evidence type="ECO:0000256" key="5">
    <source>
        <dbReference type="ARBA" id="ARBA00022692"/>
    </source>
</evidence>
<dbReference type="PANTHER" id="PTHR21248">
    <property type="entry name" value="CARDIOLIPIN SYNTHASE"/>
    <property type="match status" value="1"/>
</dbReference>
<sequence length="490" mass="54733">MTDVLFANLVWIVVIAADLAIRIAALIVVPKRRKPTAAMAWLLAIFLIPFIGVLLFLVIGRTKLPRKRLELQKAVDAMIEEGAEGLDLAPRRASWPTWFDRLVTQNQRLTGIPPADGNRATLHPDYEGAIAAMTAEIEGATRFVHVEYFIVSFDATTAGFFAALERAVQRGVTVRLLADHLSSVRAAHSKQTFAELDRIGVTWAFMLPLRPLKGQLRRPDLRNHRKLVVVDGRVAFMGSQNLIDRTYNSKKNLARGLKWQELVTRLTGPVVTSVNAVFLGDWFSETGERILDENVPAGLVARDDGPDALECQLVPSGPSYEFENNLRLFLALIYAAERRVIITSPYFVPDEAMMYAITAACQRGLEVQLFVSEIGDQGPVFHAQRSYYGELLEAGVRIFQYPAPFILHAKHLSIDDDVAVIGSSNMDIRSFALDLEISLLVRGASFVAGMRQVEQHYRDVGRELTLAEWQREPLRRTVFDGLARLTSALE</sequence>
<feature type="domain" description="PLD phosphodiesterase" evidence="14">
    <location>
        <begin position="219"/>
        <end position="246"/>
    </location>
</feature>
<dbReference type="InterPro" id="IPR027379">
    <property type="entry name" value="CLS_N"/>
</dbReference>
<dbReference type="Proteomes" id="UP001165586">
    <property type="component" value="Unassembled WGS sequence"/>
</dbReference>
<dbReference type="InterPro" id="IPR025202">
    <property type="entry name" value="PLD-like_dom"/>
</dbReference>
<dbReference type="EMBL" id="JANLCJ010000013">
    <property type="protein sequence ID" value="MCS5736239.1"/>
    <property type="molecule type" value="Genomic_DNA"/>
</dbReference>
<dbReference type="Pfam" id="PF13091">
    <property type="entry name" value="PLDc_2"/>
    <property type="match status" value="2"/>
</dbReference>
<evidence type="ECO:0000256" key="3">
    <source>
        <dbReference type="ARBA" id="ARBA00022516"/>
    </source>
</evidence>
<dbReference type="InterPro" id="IPR001736">
    <property type="entry name" value="PLipase_D/transphosphatidylase"/>
</dbReference>
<dbReference type="CDD" id="cd09158">
    <property type="entry name" value="PLDc_EcCLS_like_2"/>
    <property type="match status" value="1"/>
</dbReference>
<keyword evidence="7 13" id="KW-1133">Transmembrane helix</keyword>
<feature type="transmembrane region" description="Helical" evidence="13">
    <location>
        <begin position="6"/>
        <end position="29"/>
    </location>
</feature>
<feature type="transmembrane region" description="Helical" evidence="13">
    <location>
        <begin position="41"/>
        <end position="60"/>
    </location>
</feature>
<proteinExistence type="predicted"/>
<name>A0ABT2H8K1_9MICO</name>
<organism evidence="15 16">
    <name type="scientific">Herbiconiux daphne</name>
    <dbReference type="NCBI Taxonomy" id="2970914"/>
    <lineage>
        <taxon>Bacteria</taxon>
        <taxon>Bacillati</taxon>
        <taxon>Actinomycetota</taxon>
        <taxon>Actinomycetes</taxon>
        <taxon>Micrococcales</taxon>
        <taxon>Microbacteriaceae</taxon>
        <taxon>Herbiconiux</taxon>
    </lineage>
</organism>
<keyword evidence="11" id="KW-1208">Phospholipid metabolism</keyword>
<comment type="caution">
    <text evidence="15">The sequence shown here is derived from an EMBL/GenBank/DDBJ whole genome shotgun (WGS) entry which is preliminary data.</text>
</comment>
<feature type="domain" description="PLD phosphodiesterase" evidence="14">
    <location>
        <begin position="403"/>
        <end position="430"/>
    </location>
</feature>
<evidence type="ECO:0000256" key="12">
    <source>
        <dbReference type="NCBIfam" id="TIGR04265"/>
    </source>
</evidence>
<keyword evidence="8" id="KW-0443">Lipid metabolism</keyword>
<evidence type="ECO:0000256" key="6">
    <source>
        <dbReference type="ARBA" id="ARBA00022737"/>
    </source>
</evidence>
<keyword evidence="9 13" id="KW-0472">Membrane</keyword>
<keyword evidence="10" id="KW-0594">Phospholipid biosynthesis</keyword>
<dbReference type="EC" id="2.7.8.-" evidence="12"/>
<evidence type="ECO:0000256" key="11">
    <source>
        <dbReference type="ARBA" id="ARBA00023264"/>
    </source>
</evidence>
<evidence type="ECO:0000259" key="14">
    <source>
        <dbReference type="PROSITE" id="PS50035"/>
    </source>
</evidence>
<dbReference type="NCBIfam" id="TIGR04265">
    <property type="entry name" value="bac_cardiolipin"/>
    <property type="match status" value="1"/>
</dbReference>